<dbReference type="GO" id="GO:0004674">
    <property type="term" value="F:protein serine/threonine kinase activity"/>
    <property type="evidence" value="ECO:0007669"/>
    <property type="project" value="UniProtKB-EC"/>
</dbReference>
<dbReference type="GO" id="GO:0006281">
    <property type="term" value="P:DNA repair"/>
    <property type="evidence" value="ECO:0007669"/>
    <property type="project" value="InterPro"/>
</dbReference>
<evidence type="ECO:0000256" key="3">
    <source>
        <dbReference type="ARBA" id="ARBA00022679"/>
    </source>
</evidence>
<dbReference type="AlphaFoldDB" id="L9XD40"/>
<dbReference type="InterPro" id="IPR030665">
    <property type="entry name" value="KaiC"/>
</dbReference>
<dbReference type="GO" id="GO:0005524">
    <property type="term" value="F:ATP binding"/>
    <property type="evidence" value="ECO:0007669"/>
    <property type="project" value="InterPro"/>
</dbReference>
<gene>
    <name evidence="9" type="ORF">C493_04893</name>
</gene>
<evidence type="ECO:0000259" key="7">
    <source>
        <dbReference type="PROSITE" id="PS50162"/>
    </source>
</evidence>
<feature type="domain" description="KaiC" evidence="8">
    <location>
        <begin position="1"/>
        <end position="211"/>
    </location>
</feature>
<accession>L9XD40</accession>
<dbReference type="eggNOG" id="arCOG01174">
    <property type="taxonomic scope" value="Archaea"/>
</dbReference>
<sequence>MVRGRPGTGKSILGLHFLTDATSNDSDALYINLEEAESDIRHNADSLGFDLDGLEFLDLSPDSDFFVNDLSYDIFAPDEVEEESVTDEITQRIRELDPDRVFIDPLTQLRYLSADNYQFRKQVLSFTQFLKEQGTTVLFTSQDTEAEPDDDLQFMSDGIIHLDQAAKGRTIEITKFRGTDFEGGEHSLDIEHGGITVYPNLTPRQYEREFEAESISSGVPELDQLLHGGIERGTVTMITGPAGVGKTTTGLQFMKEAAGRGERSVIYSFEEDKGTLLHRCESINIPIHRMLDQEALHIEEIEALQLSTDQFAHEVRRQVEEEDAKIVMIDGVVGYQLALRGDDQDLTTELHSICKYLKNMGVTTILVSETQNITGPFQVTQEGLSYLGDTIMFLQHLEVGGELEKSIGVLKKRTSDFERKMREFQITEYGVQIGDQLTDLHGVLSGVPELDDPDAEDLEP</sequence>
<reference evidence="9 10" key="1">
    <citation type="journal article" date="2014" name="PLoS Genet.">
        <title>Phylogenetically driven sequencing of extremely halophilic archaea reveals strategies for static and dynamic osmo-response.</title>
        <authorList>
            <person name="Becker E.A."/>
            <person name="Seitzer P.M."/>
            <person name="Tritt A."/>
            <person name="Larsen D."/>
            <person name="Krusor M."/>
            <person name="Yao A.I."/>
            <person name="Wu D."/>
            <person name="Madern D."/>
            <person name="Eisen J.A."/>
            <person name="Darling A.E."/>
            <person name="Facciotti M.T."/>
        </authorList>
    </citation>
    <scope>NUCLEOTIDE SEQUENCE [LARGE SCALE GENOMIC DNA]</scope>
    <source>
        <strain evidence="9 10">JCM 12255</strain>
    </source>
</reference>
<evidence type="ECO:0000313" key="9">
    <source>
        <dbReference type="EMBL" id="ELY59629.1"/>
    </source>
</evidence>
<dbReference type="InterPro" id="IPR014774">
    <property type="entry name" value="KaiC-like_dom"/>
</dbReference>
<dbReference type="Proteomes" id="UP000011602">
    <property type="component" value="Unassembled WGS sequence"/>
</dbReference>
<evidence type="ECO:0000256" key="5">
    <source>
        <dbReference type="ARBA" id="ARBA00022777"/>
    </source>
</evidence>
<dbReference type="InterPro" id="IPR020588">
    <property type="entry name" value="RecA_ATP-bd"/>
</dbReference>
<name>L9XD40_9EURY</name>
<dbReference type="PANTHER" id="PTHR42926:SF1">
    <property type="entry name" value="CIRCADIAN CLOCK OSCILLATOR PROTEIN KAIC 1"/>
    <property type="match status" value="1"/>
</dbReference>
<evidence type="ECO:0000256" key="1">
    <source>
        <dbReference type="ARBA" id="ARBA00012513"/>
    </source>
</evidence>
<keyword evidence="10" id="KW-1185">Reference proteome</keyword>
<dbReference type="PROSITE" id="PS51146">
    <property type="entry name" value="KAIC"/>
    <property type="match status" value="2"/>
</dbReference>
<dbReference type="GO" id="GO:0140664">
    <property type="term" value="F:ATP-dependent DNA damage sensor activity"/>
    <property type="evidence" value="ECO:0007669"/>
    <property type="project" value="InterPro"/>
</dbReference>
<proteinExistence type="predicted"/>
<dbReference type="GO" id="GO:0016787">
    <property type="term" value="F:hydrolase activity"/>
    <property type="evidence" value="ECO:0007669"/>
    <property type="project" value="UniProtKB-KW"/>
</dbReference>
<dbReference type="PROSITE" id="PS50162">
    <property type="entry name" value="RECA_2"/>
    <property type="match status" value="1"/>
</dbReference>
<evidence type="ECO:0000256" key="4">
    <source>
        <dbReference type="ARBA" id="ARBA00022737"/>
    </source>
</evidence>
<dbReference type="EC" id="2.7.11.1" evidence="1"/>
<organism evidence="9 10">
    <name type="scientific">Natronolimnohabitans innermongolicus JCM 12255</name>
    <dbReference type="NCBI Taxonomy" id="1227499"/>
    <lineage>
        <taxon>Archaea</taxon>
        <taxon>Methanobacteriati</taxon>
        <taxon>Methanobacteriota</taxon>
        <taxon>Stenosarchaea group</taxon>
        <taxon>Halobacteria</taxon>
        <taxon>Halobacteriales</taxon>
        <taxon>Natrialbaceae</taxon>
        <taxon>Natronolimnohabitans</taxon>
    </lineage>
</organism>
<dbReference type="InterPro" id="IPR003593">
    <property type="entry name" value="AAA+_ATPase"/>
</dbReference>
<dbReference type="InterPro" id="IPR010624">
    <property type="entry name" value="KaiC_dom"/>
</dbReference>
<dbReference type="InterPro" id="IPR051347">
    <property type="entry name" value="Circadian_clock_KaiC-rel"/>
</dbReference>
<keyword evidence="3" id="KW-0808">Transferase</keyword>
<dbReference type="PIRSF" id="PIRSF039117">
    <property type="entry name" value="KaiC"/>
    <property type="match status" value="1"/>
</dbReference>
<dbReference type="EMBL" id="AOHZ01000023">
    <property type="protein sequence ID" value="ELY59629.1"/>
    <property type="molecule type" value="Genomic_DNA"/>
</dbReference>
<evidence type="ECO:0000259" key="8">
    <source>
        <dbReference type="PROSITE" id="PS51146"/>
    </source>
</evidence>
<evidence type="ECO:0000256" key="6">
    <source>
        <dbReference type="ARBA" id="ARBA00022801"/>
    </source>
</evidence>
<keyword evidence="2" id="KW-0597">Phosphoprotein</keyword>
<feature type="domain" description="RecA family profile 1" evidence="7">
    <location>
        <begin position="211"/>
        <end position="252"/>
    </location>
</feature>
<dbReference type="Gene3D" id="3.40.50.300">
    <property type="entry name" value="P-loop containing nucleotide triphosphate hydrolases"/>
    <property type="match status" value="2"/>
</dbReference>
<dbReference type="Pfam" id="PF06745">
    <property type="entry name" value="ATPase"/>
    <property type="match status" value="2"/>
</dbReference>
<dbReference type="PANTHER" id="PTHR42926">
    <property type="match status" value="1"/>
</dbReference>
<dbReference type="GO" id="GO:0003677">
    <property type="term" value="F:DNA binding"/>
    <property type="evidence" value="ECO:0007669"/>
    <property type="project" value="InterPro"/>
</dbReference>
<keyword evidence="4" id="KW-0677">Repeat</keyword>
<dbReference type="InterPro" id="IPR027417">
    <property type="entry name" value="P-loop_NTPase"/>
</dbReference>
<protein>
    <recommendedName>
        <fullName evidence="1">non-specific serine/threonine protein kinase</fullName>
        <ecNumber evidence="1">2.7.11.1</ecNumber>
    </recommendedName>
</protein>
<comment type="caution">
    <text evidence="9">The sequence shown here is derived from an EMBL/GenBank/DDBJ whole genome shotgun (WGS) entry which is preliminary data.</text>
</comment>
<dbReference type="STRING" id="1227499.C493_04893"/>
<dbReference type="SUPFAM" id="SSF52540">
    <property type="entry name" value="P-loop containing nucleoside triphosphate hydrolases"/>
    <property type="match status" value="2"/>
</dbReference>
<evidence type="ECO:0000313" key="10">
    <source>
        <dbReference type="Proteomes" id="UP000011602"/>
    </source>
</evidence>
<evidence type="ECO:0000256" key="2">
    <source>
        <dbReference type="ARBA" id="ARBA00022553"/>
    </source>
</evidence>
<keyword evidence="6" id="KW-0378">Hydrolase</keyword>
<feature type="domain" description="KaiC" evidence="8">
    <location>
        <begin position="213"/>
        <end position="447"/>
    </location>
</feature>
<dbReference type="SMART" id="SM00382">
    <property type="entry name" value="AAA"/>
    <property type="match status" value="2"/>
</dbReference>
<keyword evidence="5" id="KW-0418">Kinase</keyword>